<name>A0A9E7FHZ4_9LILI</name>
<dbReference type="PANTHER" id="PTHR43254:SF3">
    <property type="entry name" value="C-TERMINAL BINDING PROTEIN AN"/>
    <property type="match status" value="1"/>
</dbReference>
<evidence type="ECO:0000313" key="2">
    <source>
        <dbReference type="EMBL" id="URD96985.1"/>
    </source>
</evidence>
<dbReference type="Gene3D" id="3.40.50.720">
    <property type="entry name" value="NAD(P)-binding Rossmann-like Domain"/>
    <property type="match status" value="2"/>
</dbReference>
<keyword evidence="3" id="KW-1185">Reference proteome</keyword>
<dbReference type="Pfam" id="PF02826">
    <property type="entry name" value="2-Hacid_dh_C"/>
    <property type="match status" value="1"/>
</dbReference>
<dbReference type="OrthoDB" id="1695874at2759"/>
<gene>
    <name evidence="2" type="ORF">MUK42_29747</name>
</gene>
<dbReference type="SUPFAM" id="SSF51735">
    <property type="entry name" value="NAD(P)-binding Rossmann-fold domains"/>
    <property type="match status" value="1"/>
</dbReference>
<dbReference type="PANTHER" id="PTHR43254">
    <property type="entry name" value="C-TERMINAL BINDING PROTEIN AN-RELATED"/>
    <property type="match status" value="1"/>
</dbReference>
<feature type="domain" description="D-isomer specific 2-hydroxyacid dehydrogenase NAD-binding" evidence="1">
    <location>
        <begin position="142"/>
        <end position="193"/>
    </location>
</feature>
<dbReference type="InterPro" id="IPR036291">
    <property type="entry name" value="NAD(P)-bd_dom_sf"/>
</dbReference>
<dbReference type="Proteomes" id="UP001055439">
    <property type="component" value="Chromosome 4"/>
</dbReference>
<dbReference type="EMBL" id="CP097506">
    <property type="protein sequence ID" value="URD96985.1"/>
    <property type="molecule type" value="Genomic_DNA"/>
</dbReference>
<accession>A0A9E7FHZ4</accession>
<evidence type="ECO:0000259" key="1">
    <source>
        <dbReference type="Pfam" id="PF02826"/>
    </source>
</evidence>
<dbReference type="AlphaFoldDB" id="A0A9E7FHZ4"/>
<sequence>MHYRGTGRYPSDPNRTAADLPLVGSLNCLEDPSLDREALAGAAVVEHVGLSGLAGGRIESAAVVLLHSLALLRLVHVDAKRAEEVADTVMAVFLGLLRRTLLLSRHSSSLSAASGWLGSIQPLCRGMRRCRGLGLGIIGSPPLLDDTMQIPNAECLQHVKPGAFIVNTGSCQLIDDSALKQLLIDDAIAGCAVHGAEGPQWMEAWEEISWSMVWS</sequence>
<reference evidence="2" key="1">
    <citation type="submission" date="2022-05" db="EMBL/GenBank/DDBJ databases">
        <title>The Musa troglodytarum L. genome provides insights into the mechanism of non-climacteric behaviour and enrichment of carotenoids.</title>
        <authorList>
            <person name="Wang J."/>
        </authorList>
    </citation>
    <scope>NUCLEOTIDE SEQUENCE</scope>
    <source>
        <tissue evidence="2">Leaf</tissue>
    </source>
</reference>
<proteinExistence type="predicted"/>
<protein>
    <submittedName>
        <fullName evidence="2">D-isomer specific 2-hydroxyacid dehydrogenase, NAD binding domain</fullName>
    </submittedName>
</protein>
<evidence type="ECO:0000313" key="3">
    <source>
        <dbReference type="Proteomes" id="UP001055439"/>
    </source>
</evidence>
<organism evidence="2 3">
    <name type="scientific">Musa troglodytarum</name>
    <name type="common">fe'i banana</name>
    <dbReference type="NCBI Taxonomy" id="320322"/>
    <lineage>
        <taxon>Eukaryota</taxon>
        <taxon>Viridiplantae</taxon>
        <taxon>Streptophyta</taxon>
        <taxon>Embryophyta</taxon>
        <taxon>Tracheophyta</taxon>
        <taxon>Spermatophyta</taxon>
        <taxon>Magnoliopsida</taxon>
        <taxon>Liliopsida</taxon>
        <taxon>Zingiberales</taxon>
        <taxon>Musaceae</taxon>
        <taxon>Musa</taxon>
    </lineage>
</organism>
<dbReference type="InterPro" id="IPR045015">
    <property type="entry name" value="AN-like"/>
</dbReference>
<dbReference type="InterPro" id="IPR006140">
    <property type="entry name" value="D-isomer_DH_NAD-bd"/>
</dbReference>
<dbReference type="GO" id="GO:0000226">
    <property type="term" value="P:microtubule cytoskeleton organization"/>
    <property type="evidence" value="ECO:0007669"/>
    <property type="project" value="InterPro"/>
</dbReference>
<dbReference type="GO" id="GO:0051287">
    <property type="term" value="F:NAD binding"/>
    <property type="evidence" value="ECO:0007669"/>
    <property type="project" value="InterPro"/>
</dbReference>